<dbReference type="GO" id="GO:0008658">
    <property type="term" value="F:penicillin binding"/>
    <property type="evidence" value="ECO:0007669"/>
    <property type="project" value="InterPro"/>
</dbReference>
<comment type="pathway">
    <text evidence="27">Glycan biosynthesis.</text>
</comment>
<keyword evidence="15" id="KW-0378">Hydrolase</keyword>
<feature type="domain" description="Glycosyl transferase family 51" evidence="31">
    <location>
        <begin position="56"/>
        <end position="228"/>
    </location>
</feature>
<evidence type="ECO:0000256" key="20">
    <source>
        <dbReference type="ARBA" id="ARBA00023136"/>
    </source>
</evidence>
<comment type="function">
    <text evidence="1">Cell wall formation. Synthesis of cross-linked peptidoglycan from the lipid intermediates. The enzyme has a penicillin-insensitive transglycosylase N-terminal domain (formation of linear glycan strands) and a penicillin-sensitive transpeptidase C-terminal domain (cross-linking of the peptide subunits).</text>
</comment>
<dbReference type="InterPro" id="IPR012338">
    <property type="entry name" value="Beta-lactam/transpept-like"/>
</dbReference>
<dbReference type="GO" id="GO:0008955">
    <property type="term" value="F:peptidoglycan glycosyltransferase activity"/>
    <property type="evidence" value="ECO:0007669"/>
    <property type="project" value="UniProtKB-EC"/>
</dbReference>
<dbReference type="UniPathway" id="UPA00219"/>
<dbReference type="GO" id="GO:0030288">
    <property type="term" value="C:outer membrane-bounded periplasmic space"/>
    <property type="evidence" value="ECO:0007669"/>
    <property type="project" value="TreeGrafter"/>
</dbReference>
<evidence type="ECO:0000256" key="14">
    <source>
        <dbReference type="ARBA" id="ARBA00022692"/>
    </source>
</evidence>
<protein>
    <recommendedName>
        <fullName evidence="7">Penicillin-binding protein 1A</fullName>
        <ecNumber evidence="25">2.4.99.28</ecNumber>
        <ecNumber evidence="6">3.4.16.4</ecNumber>
    </recommendedName>
</protein>
<dbReference type="InterPro" id="IPR001460">
    <property type="entry name" value="PCN-bd_Tpept"/>
</dbReference>
<dbReference type="GO" id="GO:0046677">
    <property type="term" value="P:response to antibiotic"/>
    <property type="evidence" value="ECO:0007669"/>
    <property type="project" value="UniProtKB-KW"/>
</dbReference>
<keyword evidence="22" id="KW-0511">Multifunctional enzyme</keyword>
<keyword evidence="17" id="KW-0735">Signal-anchor</keyword>
<evidence type="ECO:0000256" key="22">
    <source>
        <dbReference type="ARBA" id="ARBA00023268"/>
    </source>
</evidence>
<evidence type="ECO:0000256" key="16">
    <source>
        <dbReference type="ARBA" id="ARBA00022960"/>
    </source>
</evidence>
<dbReference type="FunFam" id="1.10.3810.10:FF:000003">
    <property type="entry name" value="Penicillin-binding protein 1a"/>
    <property type="match status" value="1"/>
</dbReference>
<keyword evidence="12" id="KW-0328">Glycosyltransferase</keyword>
<dbReference type="Pfam" id="PF00905">
    <property type="entry name" value="Transpeptidase"/>
    <property type="match status" value="1"/>
</dbReference>
<evidence type="ECO:0000256" key="10">
    <source>
        <dbReference type="ARBA" id="ARBA00022645"/>
    </source>
</evidence>
<dbReference type="NCBIfam" id="TIGR02074">
    <property type="entry name" value="PBP_1a_fam"/>
    <property type="match status" value="1"/>
</dbReference>
<accession>A0A5C6Q733</accession>
<evidence type="ECO:0000256" key="2">
    <source>
        <dbReference type="ARBA" id="ARBA00004249"/>
    </source>
</evidence>
<dbReference type="GO" id="GO:0006508">
    <property type="term" value="P:proteolysis"/>
    <property type="evidence" value="ECO:0007669"/>
    <property type="project" value="UniProtKB-KW"/>
</dbReference>
<dbReference type="InterPro" id="IPR031376">
    <property type="entry name" value="PCB_OB"/>
</dbReference>
<evidence type="ECO:0000259" key="31">
    <source>
        <dbReference type="Pfam" id="PF00912"/>
    </source>
</evidence>
<keyword evidence="10" id="KW-0121">Carboxypeptidase</keyword>
<dbReference type="EC" id="2.4.99.28" evidence="25"/>
<comment type="catalytic activity">
    <reaction evidence="24">
        <text>Preferential cleavage: (Ac)2-L-Lys-D-Ala-|-D-Ala. Also transpeptidation of peptidyl-alanyl moieties that are N-acyl substituents of D-alanine.</text>
        <dbReference type="EC" id="3.4.16.4"/>
    </reaction>
</comment>
<dbReference type="SUPFAM" id="SSF53955">
    <property type="entry name" value="Lysozyme-like"/>
    <property type="match status" value="1"/>
</dbReference>
<evidence type="ECO:0000256" key="24">
    <source>
        <dbReference type="ARBA" id="ARBA00034000"/>
    </source>
</evidence>
<evidence type="ECO:0000256" key="3">
    <source>
        <dbReference type="ARBA" id="ARBA00004752"/>
    </source>
</evidence>
<evidence type="ECO:0000313" key="34">
    <source>
        <dbReference type="Proteomes" id="UP000321822"/>
    </source>
</evidence>
<keyword evidence="16" id="KW-0133">Cell shape</keyword>
<dbReference type="Pfam" id="PF00912">
    <property type="entry name" value="Transgly"/>
    <property type="match status" value="1"/>
</dbReference>
<comment type="caution">
    <text evidence="33">The sequence shown here is derived from an EMBL/GenBank/DDBJ whole genome shotgun (WGS) entry which is preliminary data.</text>
</comment>
<dbReference type="Gene3D" id="1.10.3810.10">
    <property type="entry name" value="Biosynthetic peptidoglycan transglycosylase-like"/>
    <property type="match status" value="1"/>
</dbReference>
<dbReference type="EMBL" id="VOLT01000012">
    <property type="protein sequence ID" value="TWX64795.1"/>
    <property type="molecule type" value="Genomic_DNA"/>
</dbReference>
<evidence type="ECO:0000256" key="17">
    <source>
        <dbReference type="ARBA" id="ARBA00022968"/>
    </source>
</evidence>
<reference evidence="33 34" key="1">
    <citation type="submission" date="2019-07" db="EMBL/GenBank/DDBJ databases">
        <title>Genomes of sea-ice associated Colwellia species.</title>
        <authorList>
            <person name="Bowman J.P."/>
        </authorList>
    </citation>
    <scope>NUCLEOTIDE SEQUENCE [LARGE SCALE GENOMIC DNA]</scope>
    <source>
        <strain evidence="33 34">ACAM 459</strain>
    </source>
</reference>
<keyword evidence="14 29" id="KW-0812">Transmembrane</keyword>
<evidence type="ECO:0000256" key="4">
    <source>
        <dbReference type="ARBA" id="ARBA00007090"/>
    </source>
</evidence>
<evidence type="ECO:0000256" key="28">
    <source>
        <dbReference type="SAM" id="MobiDB-lite"/>
    </source>
</evidence>
<dbReference type="InterPro" id="IPR050396">
    <property type="entry name" value="Glycosyltr_51/Transpeptidase"/>
</dbReference>
<dbReference type="Gene3D" id="3.40.710.10">
    <property type="entry name" value="DD-peptidase/beta-lactamase superfamily"/>
    <property type="match status" value="2"/>
</dbReference>
<comment type="catalytic activity">
    <reaction evidence="26">
        <text>[GlcNAc-(1-&gt;4)-Mur2Ac(oyl-L-Ala-gamma-D-Glu-L-Lys-D-Ala-D-Ala)](n)-di-trans,octa-cis-undecaprenyl diphosphate + beta-D-GlcNAc-(1-&gt;4)-Mur2Ac(oyl-L-Ala-gamma-D-Glu-L-Lys-D-Ala-D-Ala)-di-trans,octa-cis-undecaprenyl diphosphate = [GlcNAc-(1-&gt;4)-Mur2Ac(oyl-L-Ala-gamma-D-Glu-L-Lys-D-Ala-D-Ala)](n+1)-di-trans,octa-cis-undecaprenyl diphosphate + di-trans,octa-cis-undecaprenyl diphosphate + H(+)</text>
        <dbReference type="Rhea" id="RHEA:23708"/>
        <dbReference type="Rhea" id="RHEA-COMP:9602"/>
        <dbReference type="Rhea" id="RHEA-COMP:9603"/>
        <dbReference type="ChEBI" id="CHEBI:15378"/>
        <dbReference type="ChEBI" id="CHEBI:58405"/>
        <dbReference type="ChEBI" id="CHEBI:60033"/>
        <dbReference type="ChEBI" id="CHEBI:78435"/>
        <dbReference type="EC" id="2.4.99.28"/>
    </reaction>
</comment>
<proteinExistence type="inferred from homology"/>
<evidence type="ECO:0000256" key="18">
    <source>
        <dbReference type="ARBA" id="ARBA00022984"/>
    </source>
</evidence>
<dbReference type="InterPro" id="IPR023346">
    <property type="entry name" value="Lysozyme-like_dom_sf"/>
</dbReference>
<evidence type="ECO:0000256" key="13">
    <source>
        <dbReference type="ARBA" id="ARBA00022679"/>
    </source>
</evidence>
<evidence type="ECO:0000256" key="25">
    <source>
        <dbReference type="ARBA" id="ARBA00044770"/>
    </source>
</evidence>
<keyword evidence="20 29" id="KW-0472">Membrane</keyword>
<feature type="transmembrane region" description="Helical" evidence="29">
    <location>
        <begin position="7"/>
        <end position="26"/>
    </location>
</feature>
<feature type="domain" description="Penicillin-binding protein OB-like" evidence="32">
    <location>
        <begin position="316"/>
        <end position="435"/>
    </location>
</feature>
<name>A0A5C6Q733_9GAMM</name>
<dbReference type="InterPro" id="IPR036950">
    <property type="entry name" value="PBP_transglycosylase"/>
</dbReference>
<evidence type="ECO:0000256" key="1">
    <source>
        <dbReference type="ARBA" id="ARBA00002624"/>
    </source>
</evidence>
<dbReference type="GO" id="GO:0008360">
    <property type="term" value="P:regulation of cell shape"/>
    <property type="evidence" value="ECO:0007669"/>
    <property type="project" value="UniProtKB-KW"/>
</dbReference>
<keyword evidence="34" id="KW-1185">Reference proteome</keyword>
<dbReference type="GO" id="GO:0009252">
    <property type="term" value="P:peptidoglycan biosynthetic process"/>
    <property type="evidence" value="ECO:0007669"/>
    <property type="project" value="UniProtKB-UniPathway"/>
</dbReference>
<dbReference type="PANTHER" id="PTHR32282:SF27">
    <property type="entry name" value="PENICILLIN-BINDING PROTEIN 1A"/>
    <property type="match status" value="1"/>
</dbReference>
<dbReference type="Proteomes" id="UP000321822">
    <property type="component" value="Unassembled WGS sequence"/>
</dbReference>
<keyword evidence="8" id="KW-1003">Cell membrane</keyword>
<evidence type="ECO:0000256" key="12">
    <source>
        <dbReference type="ARBA" id="ARBA00022676"/>
    </source>
</evidence>
<keyword evidence="23" id="KW-0961">Cell wall biogenesis/degradation</keyword>
<dbReference type="RefSeq" id="WP_146790815.1">
    <property type="nucleotide sequence ID" value="NZ_VOLT01000012.1"/>
</dbReference>
<keyword evidence="9" id="KW-0997">Cell inner membrane</keyword>
<organism evidence="33 34">
    <name type="scientific">Colwellia demingiae</name>
    <dbReference type="NCBI Taxonomy" id="89401"/>
    <lineage>
        <taxon>Bacteria</taxon>
        <taxon>Pseudomonadati</taxon>
        <taxon>Pseudomonadota</taxon>
        <taxon>Gammaproteobacteria</taxon>
        <taxon>Alteromonadales</taxon>
        <taxon>Colwelliaceae</taxon>
        <taxon>Colwellia</taxon>
    </lineage>
</organism>
<evidence type="ECO:0000256" key="21">
    <source>
        <dbReference type="ARBA" id="ARBA00023251"/>
    </source>
</evidence>
<evidence type="ECO:0000259" key="30">
    <source>
        <dbReference type="Pfam" id="PF00905"/>
    </source>
</evidence>
<comment type="subcellular location">
    <subcellularLocation>
        <location evidence="2">Cell inner membrane</location>
        <topology evidence="2">Single-pass type II membrane protein</topology>
    </subcellularLocation>
</comment>
<evidence type="ECO:0000256" key="8">
    <source>
        <dbReference type="ARBA" id="ARBA00022475"/>
    </source>
</evidence>
<evidence type="ECO:0000256" key="26">
    <source>
        <dbReference type="ARBA" id="ARBA00049902"/>
    </source>
</evidence>
<evidence type="ECO:0000256" key="27">
    <source>
        <dbReference type="ARBA" id="ARBA00060592"/>
    </source>
</evidence>
<evidence type="ECO:0000256" key="5">
    <source>
        <dbReference type="ARBA" id="ARBA00007739"/>
    </source>
</evidence>
<sequence length="863" mass="95867">MLSIKNLLKVSLILLILVSIAVYSLYLSMRSELPSVDSLKDLHWQTPLQVYSQDGLLISQFGEKKRTPLTLEQVPQQLIDALLATEDDRFYLHFGVDPIGMGRAVLGKLMGQDKGGASTITMQVARNFFLTREVTYTRKIREIFLSFHIENLLSKDEILMLYINKIELGHRSFGFGAAAQVYYGKEIHELNLAQIAVLAGLPKAPSTLNPIRSPKRAKARRAVVLQRMLVSGYISDLQYQTAKNAPITGKRHGAEIELNAPYVAEMAHNEVLKRYGKDKAYTEGYKVFTTVTSKLQTAAEQALVNNLLNYDQRHGYRGPLSSLRPPPISRDKTSEIQVVPLLQEELTKALSDATYYQMLEPAIVLAVEEKSVSIQLRNEVTATIKWQGLAWARPYINDQKQGRPPKTAKDILKFGDVILVSKMTDNNYRLGQLPTASAAIVSLSPNDGAIKAAVGGFSFKQSQFNRVTQAKRQVGSNIKPFIYSAALEHGFTLASLVNDAPINQWDKSSGVVWRPRNSPEKYVGLLRVRLALAQSKNVIAVRLLKSIGVTNTIKHLTAFGFSAADLPRNETLALGSASLTPLEVATGFSAFANGGFLVEPYLIDRIENSEGEIIYQSTPVLACDPCIQTDELDDTDQQLDVLSNNIPDHDIIIEDALIPKQSEDDQTVQIKQAARIISPQNAFLITQALNSAIWGADWSAKHGWQGTGWRARTLKRRDIAGKTGTTNEAKDAWFSGFSRNIVTTSWIGFDDPRHILGQSVYNNNLGKNQTTGKEFGAKSAQPAWIDFMRIALADSEQEAFQPPVDIVSVRIDKTTGKLTTKTDKTSQFEYFRLGKVPTEYVTEDNSSEILSGGQQKEEEEELF</sequence>
<dbReference type="EC" id="3.4.16.4" evidence="6"/>
<feature type="region of interest" description="Disordered" evidence="28">
    <location>
        <begin position="843"/>
        <end position="863"/>
    </location>
</feature>
<evidence type="ECO:0000313" key="33">
    <source>
        <dbReference type="EMBL" id="TWX64795.1"/>
    </source>
</evidence>
<evidence type="ECO:0000256" key="19">
    <source>
        <dbReference type="ARBA" id="ARBA00022989"/>
    </source>
</evidence>
<feature type="domain" description="Penicillin-binding protein transpeptidase" evidence="30">
    <location>
        <begin position="439"/>
        <end position="738"/>
    </location>
</feature>
<comment type="similarity">
    <text evidence="5">In the N-terminal section; belongs to the glycosyltransferase 51 family.</text>
</comment>
<evidence type="ECO:0000256" key="7">
    <source>
        <dbReference type="ARBA" id="ARBA00018638"/>
    </source>
</evidence>
<comment type="pathway">
    <text evidence="3">Cell wall biogenesis; peptidoglycan biosynthesis.</text>
</comment>
<dbReference type="SUPFAM" id="SSF56601">
    <property type="entry name" value="beta-lactamase/transpeptidase-like"/>
    <property type="match status" value="1"/>
</dbReference>
<dbReference type="OrthoDB" id="9766909at2"/>
<dbReference type="Pfam" id="PF17092">
    <property type="entry name" value="PCB_OB"/>
    <property type="match status" value="1"/>
</dbReference>
<keyword evidence="19 29" id="KW-1133">Transmembrane helix</keyword>
<dbReference type="GO" id="GO:0071555">
    <property type="term" value="P:cell wall organization"/>
    <property type="evidence" value="ECO:0007669"/>
    <property type="project" value="UniProtKB-KW"/>
</dbReference>
<gene>
    <name evidence="33" type="ORF">ESZ36_19065</name>
</gene>
<dbReference type="InterPro" id="IPR001264">
    <property type="entry name" value="Glyco_trans_51"/>
</dbReference>
<dbReference type="PANTHER" id="PTHR32282">
    <property type="entry name" value="BINDING PROTEIN TRANSPEPTIDASE, PUTATIVE-RELATED"/>
    <property type="match status" value="1"/>
</dbReference>
<evidence type="ECO:0000256" key="6">
    <source>
        <dbReference type="ARBA" id="ARBA00012448"/>
    </source>
</evidence>
<dbReference type="GO" id="GO:0009002">
    <property type="term" value="F:serine-type D-Ala-D-Ala carboxypeptidase activity"/>
    <property type="evidence" value="ECO:0007669"/>
    <property type="project" value="UniProtKB-EC"/>
</dbReference>
<keyword evidence="18" id="KW-0573">Peptidoglycan synthesis</keyword>
<evidence type="ECO:0000256" key="15">
    <source>
        <dbReference type="ARBA" id="ARBA00022801"/>
    </source>
</evidence>
<evidence type="ECO:0000256" key="23">
    <source>
        <dbReference type="ARBA" id="ARBA00023316"/>
    </source>
</evidence>
<keyword evidence="21" id="KW-0046">Antibiotic resistance</keyword>
<evidence type="ECO:0000256" key="29">
    <source>
        <dbReference type="SAM" id="Phobius"/>
    </source>
</evidence>
<keyword evidence="11" id="KW-0645">Protease</keyword>
<evidence type="ECO:0000256" key="9">
    <source>
        <dbReference type="ARBA" id="ARBA00022519"/>
    </source>
</evidence>
<dbReference type="GO" id="GO:0005886">
    <property type="term" value="C:plasma membrane"/>
    <property type="evidence" value="ECO:0007669"/>
    <property type="project" value="UniProtKB-SubCell"/>
</dbReference>
<comment type="similarity">
    <text evidence="4">In the C-terminal section; belongs to the transpeptidase family.</text>
</comment>
<evidence type="ECO:0000256" key="11">
    <source>
        <dbReference type="ARBA" id="ARBA00022670"/>
    </source>
</evidence>
<dbReference type="AlphaFoldDB" id="A0A5C6Q733"/>
<keyword evidence="13" id="KW-0808">Transferase</keyword>
<evidence type="ECO:0000259" key="32">
    <source>
        <dbReference type="Pfam" id="PF17092"/>
    </source>
</evidence>